<feature type="domain" description="Dinitrogenase iron-molybdenum cofactor biosynthesis" evidence="1">
    <location>
        <begin position="14"/>
        <end position="106"/>
    </location>
</feature>
<dbReference type="AlphaFoldDB" id="A0A7I8DMX5"/>
<dbReference type="SUPFAM" id="SSF53146">
    <property type="entry name" value="Nitrogenase accessory factor-like"/>
    <property type="match status" value="1"/>
</dbReference>
<dbReference type="RefSeq" id="WP_185255501.1">
    <property type="nucleotide sequence ID" value="NZ_AP023368.1"/>
</dbReference>
<dbReference type="Gene3D" id="3.30.420.130">
    <property type="entry name" value="Dinitrogenase iron-molybdenum cofactor biosynthesis domain"/>
    <property type="match status" value="1"/>
</dbReference>
<dbReference type="InterPro" id="IPR036105">
    <property type="entry name" value="DiNase_FeMo-co_biosyn_sf"/>
</dbReference>
<dbReference type="Pfam" id="PF02579">
    <property type="entry name" value="Nitro_FeMo-Co"/>
    <property type="match status" value="1"/>
</dbReference>
<reference evidence="2 3" key="1">
    <citation type="submission" date="2020-08" db="EMBL/GenBank/DDBJ databases">
        <title>Draft genome sequencing of an Anaerocolumna strain isolated from anoxic soil subjected to BSD treatment.</title>
        <authorList>
            <person name="Uek A."/>
            <person name="Tonouchi A."/>
        </authorList>
    </citation>
    <scope>NUCLEOTIDE SEQUENCE [LARGE SCALE GENOMIC DNA]</scope>
    <source>
        <strain evidence="2 3">CTTW</strain>
    </source>
</reference>
<evidence type="ECO:0000313" key="2">
    <source>
        <dbReference type="EMBL" id="BCJ99768.1"/>
    </source>
</evidence>
<protein>
    <recommendedName>
        <fullName evidence="1">Dinitrogenase iron-molybdenum cofactor biosynthesis domain-containing protein</fullName>
    </recommendedName>
</protein>
<evidence type="ECO:0000259" key="1">
    <source>
        <dbReference type="Pfam" id="PF02579"/>
    </source>
</evidence>
<dbReference type="InterPro" id="IPR003731">
    <property type="entry name" value="Di-Nase_FeMo-co_biosynth"/>
</dbReference>
<dbReference type="Proteomes" id="UP000515703">
    <property type="component" value="Chromosome"/>
</dbReference>
<dbReference type="PANTHER" id="PTHR33937:SF1">
    <property type="entry name" value="IRON-MOLIBDENUM COFACTOR PROCESSING PROTEIN"/>
    <property type="match status" value="1"/>
</dbReference>
<dbReference type="KEGG" id="acht:bsdcttw_28090"/>
<name>A0A7I8DMX5_9FIRM</name>
<sequence length="119" mass="13700">MIYRIAIGTSDRVNITEHFGKCNRFHILDISQENDSITFVEERTTSHNETCTSHEEAVILDKINALKDCQLVLVKQIGGWSEKQLVHNGIVPLQQQGSINQALIKIKHFYKKHQFREAI</sequence>
<gene>
    <name evidence="2" type="ORF">bsdcttw_28090</name>
</gene>
<proteinExistence type="predicted"/>
<organism evidence="2 3">
    <name type="scientific">Anaerocolumna chitinilytica</name>
    <dbReference type="NCBI Taxonomy" id="1727145"/>
    <lineage>
        <taxon>Bacteria</taxon>
        <taxon>Bacillati</taxon>
        <taxon>Bacillota</taxon>
        <taxon>Clostridia</taxon>
        <taxon>Lachnospirales</taxon>
        <taxon>Lachnospiraceae</taxon>
        <taxon>Anaerocolumna</taxon>
    </lineage>
</organism>
<keyword evidence="3" id="KW-1185">Reference proteome</keyword>
<accession>A0A7I8DMX5</accession>
<dbReference type="InterPro" id="IPR051840">
    <property type="entry name" value="NifX/NifY_domain"/>
</dbReference>
<dbReference type="PANTHER" id="PTHR33937">
    <property type="entry name" value="IRON-MOLYBDENUM PROTEIN-RELATED-RELATED"/>
    <property type="match status" value="1"/>
</dbReference>
<reference evidence="2 3" key="2">
    <citation type="submission" date="2020-08" db="EMBL/GenBank/DDBJ databases">
        <authorList>
            <person name="Ueki A."/>
            <person name="Tonouchi A."/>
        </authorList>
    </citation>
    <scope>NUCLEOTIDE SEQUENCE [LARGE SCALE GENOMIC DNA]</scope>
    <source>
        <strain evidence="2 3">CTTW</strain>
    </source>
</reference>
<dbReference type="EMBL" id="AP023368">
    <property type="protein sequence ID" value="BCJ99768.1"/>
    <property type="molecule type" value="Genomic_DNA"/>
</dbReference>
<evidence type="ECO:0000313" key="3">
    <source>
        <dbReference type="Proteomes" id="UP000515703"/>
    </source>
</evidence>